<dbReference type="Pfam" id="PF13196">
    <property type="entry name" value="DUF4012"/>
    <property type="match status" value="1"/>
</dbReference>
<feature type="region of interest" description="Disordered" evidence="1">
    <location>
        <begin position="25"/>
        <end position="51"/>
    </location>
</feature>
<protein>
    <recommendedName>
        <fullName evidence="5">DUF4012 domain-containing protein</fullName>
    </recommendedName>
</protein>
<accession>A0A2N5J0G3</accession>
<dbReference type="EMBL" id="NMWT01000020">
    <property type="protein sequence ID" value="PLS27693.1"/>
    <property type="molecule type" value="Genomic_DNA"/>
</dbReference>
<keyword evidence="4" id="KW-1185">Reference proteome</keyword>
<keyword evidence="2" id="KW-0812">Transmembrane</keyword>
<gene>
    <name evidence="3" type="ORF">Uis4E_1379</name>
</gene>
<evidence type="ECO:0000313" key="3">
    <source>
        <dbReference type="EMBL" id="PLS27693.1"/>
    </source>
</evidence>
<comment type="caution">
    <text evidence="3">The sequence shown here is derived from an EMBL/GenBank/DDBJ whole genome shotgun (WGS) entry which is preliminary data.</text>
</comment>
<name>A0A2N5J0G3_9BIFI</name>
<evidence type="ECO:0000256" key="1">
    <source>
        <dbReference type="SAM" id="MobiDB-lite"/>
    </source>
</evidence>
<dbReference type="Proteomes" id="UP000235034">
    <property type="component" value="Unassembled WGS sequence"/>
</dbReference>
<dbReference type="InterPro" id="IPR025101">
    <property type="entry name" value="DUF4012"/>
</dbReference>
<dbReference type="AlphaFoldDB" id="A0A2N5J0G3"/>
<sequence>MRQSRGTARDTVDDVTGIEELSIEPDGANATRGTETAIGPDGTGGHHGARYRRHREKRILRDTWLVIVAVALSAIILIGAYLAISAAIVANEVRLAAAEVSDVRGIDLTADGSAAKLKTTADGLRRHVDAAYAHTSNPIWAMMAHAPRYGGDVQAVRDVVDALHTVADDALPPMADAADDVNVSAIGVTDGTISVPGLDTAAPKLARANQAVQRANRELQSIDGVTLGALQRRLEPARKQFLTFARLSDDLSRAAQVLPGMLGTGGGTRNYLVLAQNNAEIRATGGIAGSLGLVTVSDGHVEMHDFVPASGFGELDQPVVELTDGEKQIYGDRLGEFMQDVNFTPDFSRASQLAASMWNTKYGDRIDGVIAIDPVFLQRMLAVAGSVRVTQGAYAATLDGTNTVSTLLSDVYRNLPDNDDQDAFFSAASKAAFDKLLHSSGVDAAKLASQAVAAAGDGHLNVWSANENEQKLLAGTTVGGTLVTKDSGAYLGMAGAAPKQVIGVYYNDSMASKMDWYLSRDVTDKVTRTYADGREEHEVTITMRNTLDASQVDSLPGYVVGTLENGATKGSVQFITYLYAPAGGGIPSYEATGGVVNGSASGTKGDVYALHDGLTVIGKQLSIAPGQTATIRATVVTAPGTVAGQTVVRETPRIR</sequence>
<proteinExistence type="predicted"/>
<evidence type="ECO:0000256" key="2">
    <source>
        <dbReference type="SAM" id="Phobius"/>
    </source>
</evidence>
<evidence type="ECO:0000313" key="4">
    <source>
        <dbReference type="Proteomes" id="UP000235034"/>
    </source>
</evidence>
<feature type="transmembrane region" description="Helical" evidence="2">
    <location>
        <begin position="63"/>
        <end position="84"/>
    </location>
</feature>
<keyword evidence="2" id="KW-1133">Transmembrane helix</keyword>
<evidence type="ECO:0008006" key="5">
    <source>
        <dbReference type="Google" id="ProtNLM"/>
    </source>
</evidence>
<keyword evidence="2" id="KW-0472">Membrane</keyword>
<organism evidence="3 4">
    <name type="scientific">Bifidobacterium parmae</name>
    <dbReference type="NCBI Taxonomy" id="361854"/>
    <lineage>
        <taxon>Bacteria</taxon>
        <taxon>Bacillati</taxon>
        <taxon>Actinomycetota</taxon>
        <taxon>Actinomycetes</taxon>
        <taxon>Bifidobacteriales</taxon>
        <taxon>Bifidobacteriaceae</taxon>
        <taxon>Bifidobacterium</taxon>
    </lineage>
</organism>
<reference evidence="3 4" key="1">
    <citation type="submission" date="2017-07" db="EMBL/GenBank/DDBJ databases">
        <title>Bifidobacterium novel species.</title>
        <authorList>
            <person name="Lugli G.A."/>
            <person name="Milani C."/>
            <person name="Duranti S."/>
            <person name="Mangifesta M."/>
        </authorList>
    </citation>
    <scope>NUCLEOTIDE SEQUENCE [LARGE SCALE GENOMIC DNA]</scope>
    <source>
        <strain evidence="3 4">77</strain>
    </source>
</reference>